<evidence type="ECO:0000313" key="3">
    <source>
        <dbReference type="EMBL" id="ETL86392.1"/>
    </source>
</evidence>
<dbReference type="Proteomes" id="UP000054423">
    <property type="component" value="Unassembled WGS sequence"/>
</dbReference>
<evidence type="ECO:0000256" key="1">
    <source>
        <dbReference type="SAM" id="MobiDB-lite"/>
    </source>
</evidence>
<dbReference type="AlphaFoldDB" id="W2KMV6"/>
<evidence type="ECO:0000313" key="2">
    <source>
        <dbReference type="EMBL" id="ETL33124.1"/>
    </source>
</evidence>
<gene>
    <name evidence="2" type="ORF">L916_14372</name>
    <name evidence="3" type="ORF">L917_14175</name>
</gene>
<dbReference type="EMBL" id="KI674629">
    <property type="protein sequence ID" value="ETL33124.1"/>
    <property type="molecule type" value="Genomic_DNA"/>
</dbReference>
<organism evidence="3">
    <name type="scientific">Phytophthora nicotianae</name>
    <name type="common">Potato buckeye rot agent</name>
    <name type="synonym">Phytophthora parasitica</name>
    <dbReference type="NCBI Taxonomy" id="4792"/>
    <lineage>
        <taxon>Eukaryota</taxon>
        <taxon>Sar</taxon>
        <taxon>Stramenopiles</taxon>
        <taxon>Oomycota</taxon>
        <taxon>Peronosporomycetes</taxon>
        <taxon>Peronosporales</taxon>
        <taxon>Peronosporaceae</taxon>
        <taxon>Phytophthora</taxon>
    </lineage>
</organism>
<protein>
    <submittedName>
        <fullName evidence="3">Uncharacterized protein</fullName>
    </submittedName>
</protein>
<dbReference type="PANTHER" id="PTHR37069:SF2">
    <property type="entry name" value="PIGGYBAC TRANSPOSABLE ELEMENT-DERIVED PROTEIN DOMAIN-CONTAINING PROTEIN"/>
    <property type="match status" value="1"/>
</dbReference>
<dbReference type="PANTHER" id="PTHR37069">
    <property type="entry name" value="DDE_TNP_1_7 DOMAIN-CONTAINING PROTEIN"/>
    <property type="match status" value="1"/>
</dbReference>
<reference evidence="2" key="2">
    <citation type="submission" date="2013-11" db="EMBL/GenBank/DDBJ databases">
        <title>The Genome Sequence of Phytophthora parasitica CJ05E6.</title>
        <authorList>
            <consortium name="The Broad Institute Genomics Platform"/>
            <person name="Russ C."/>
            <person name="Tyler B."/>
            <person name="Panabieres F."/>
            <person name="Shan W."/>
            <person name="Tripathy S."/>
            <person name="Grunwald N."/>
            <person name="Machado M."/>
            <person name="Johnson C.S."/>
            <person name="Arredondo F."/>
            <person name="Hong C."/>
            <person name="Coffey M."/>
            <person name="Young S.K."/>
            <person name="Zeng Q."/>
            <person name="Gargeya S."/>
            <person name="Fitzgerald M."/>
            <person name="Abouelleil A."/>
            <person name="Alvarado L."/>
            <person name="Chapman S.B."/>
            <person name="Gainer-Dewar J."/>
            <person name="Goldberg J."/>
            <person name="Griggs A."/>
            <person name="Gujja S."/>
            <person name="Hansen M."/>
            <person name="Howarth C."/>
            <person name="Imamovic A."/>
            <person name="Ireland A."/>
            <person name="Larimer J."/>
            <person name="McCowan C."/>
            <person name="Murphy C."/>
            <person name="Pearson M."/>
            <person name="Poon T.W."/>
            <person name="Priest M."/>
            <person name="Roberts A."/>
            <person name="Saif S."/>
            <person name="Shea T."/>
            <person name="Sykes S."/>
            <person name="Wortman J."/>
            <person name="Nusbaum C."/>
            <person name="Birren B."/>
        </authorList>
    </citation>
    <scope>NUCLEOTIDE SEQUENCE [LARGE SCALE GENOMIC DNA]</scope>
    <source>
        <strain evidence="2">CJ05E6</strain>
    </source>
</reference>
<dbReference type="OrthoDB" id="113522at2759"/>
<proteinExistence type="predicted"/>
<feature type="region of interest" description="Disordered" evidence="1">
    <location>
        <begin position="212"/>
        <end position="258"/>
    </location>
</feature>
<name>W2KMV6_PHYNI</name>
<sequence>MAFRVRWCKMKKNGWTTKKPLGLSVDFIYLKPRKTIKDVEGEDVFTGEEAAMKYLEKIDLGCTEYSAGCLRSVLTVLCEQRRFEHRSRQDVMDLETLPDVETLRKLSNLLQQSLPILPHPTAAPRYIHPRQFNGNFSRLTQFVYVPEARHTLLRHHLLAHHWILLQVHQRTYYKLILRMTHLFLPVNILPEAQKVISYSPISQRNLDPDFEEAELSSNTSDHSDTDNQCGDQVEDDEESSQSPYSVGQSGKAGIANDDDPSIFVAFESDAEFDDGDEDGQFVDAIEDDVEQNLCHLKCNSTTNYSQR</sequence>
<dbReference type="EMBL" id="KI681306">
    <property type="protein sequence ID" value="ETL86392.1"/>
    <property type="molecule type" value="Genomic_DNA"/>
</dbReference>
<dbReference type="VEuPathDB" id="FungiDB:PPTG_01801"/>
<accession>W2KMV6</accession>
<reference evidence="3" key="1">
    <citation type="submission" date="2013-11" db="EMBL/GenBank/DDBJ databases">
        <title>The Genome Sequence of Phytophthora parasitica CHvinca01.</title>
        <authorList>
            <consortium name="The Broad Institute Genomics Platform"/>
            <person name="Russ C."/>
            <person name="Tyler B."/>
            <person name="Panabieres F."/>
            <person name="Shan W."/>
            <person name="Tripathy S."/>
            <person name="Grunwald N."/>
            <person name="Machado M."/>
            <person name="Johnson C.S."/>
            <person name="Arredondo F."/>
            <person name="Hong C."/>
            <person name="Coffey M."/>
            <person name="Young S.K."/>
            <person name="Zeng Q."/>
            <person name="Gargeya S."/>
            <person name="Fitzgerald M."/>
            <person name="Abouelleil A."/>
            <person name="Alvarado L."/>
            <person name="Chapman S.B."/>
            <person name="Gainer-Dewar J."/>
            <person name="Goldberg J."/>
            <person name="Griggs A."/>
            <person name="Gujja S."/>
            <person name="Hansen M."/>
            <person name="Howarth C."/>
            <person name="Imamovic A."/>
            <person name="Ireland A."/>
            <person name="Larimer J."/>
            <person name="McCowan C."/>
            <person name="Murphy C."/>
            <person name="Pearson M."/>
            <person name="Poon T.W."/>
            <person name="Priest M."/>
            <person name="Roberts A."/>
            <person name="Saif S."/>
            <person name="Shea T."/>
            <person name="Sykes S."/>
            <person name="Wortman J."/>
            <person name="Nusbaum C."/>
            <person name="Birren B."/>
        </authorList>
    </citation>
    <scope>NUCLEOTIDE SEQUENCE [LARGE SCALE GENOMIC DNA]</scope>
    <source>
        <strain evidence="3">CHvinca01</strain>
    </source>
</reference>
<dbReference type="Proteomes" id="UP000053864">
    <property type="component" value="Unassembled WGS sequence"/>
</dbReference>